<name>A0A7S1R1K3_ALECA</name>
<dbReference type="PANTHER" id="PTHR48098:SF3">
    <property type="entry name" value="IRON(III) ENTEROBACTIN ESTERASE"/>
    <property type="match status" value="1"/>
</dbReference>
<protein>
    <submittedName>
        <fullName evidence="1">Uncharacterized protein</fullName>
    </submittedName>
</protein>
<organism evidence="1">
    <name type="scientific">Alexandrium catenella</name>
    <name type="common">Red tide dinoflagellate</name>
    <name type="synonym">Gonyaulax catenella</name>
    <dbReference type="NCBI Taxonomy" id="2925"/>
    <lineage>
        <taxon>Eukaryota</taxon>
        <taxon>Sar</taxon>
        <taxon>Alveolata</taxon>
        <taxon>Dinophyceae</taxon>
        <taxon>Gonyaulacales</taxon>
        <taxon>Pyrocystaceae</taxon>
        <taxon>Alexandrium</taxon>
    </lineage>
</organism>
<accession>A0A7S1R1K3</accession>
<dbReference type="Gene3D" id="3.40.50.1820">
    <property type="entry name" value="alpha/beta hydrolase"/>
    <property type="match status" value="1"/>
</dbReference>
<sequence length="295" mass="32779">MGPYGSAIMRELIPAVESKFRGIGAGWARGAMGGSTGGWESFAMPVLFPDDFNAAFAACPDPVTFSKYTTIDIYRQSNAYYYDSAFKRTHLPGYRDGYSGTTWPGSVTPYGEVVATVEEQNHRELVLGEHSRSCGQWDVWEAVFSPACPDGFPCRIYDKLTGQINHTVAEYWRDHFDLAHIVRRDWATLGPKLNGSLHVFVGGSDSFYLSNAVMDAQDLVEGIDPSRPTGIEWVIGNHHGRGFQHCFRGYEYDSEGNPLPNSITRLTYAQAFLPRMAARFAATAPEGADVTSWRY</sequence>
<dbReference type="SUPFAM" id="SSF53474">
    <property type="entry name" value="alpha/beta-Hydrolases"/>
    <property type="match status" value="1"/>
</dbReference>
<gene>
    <name evidence="1" type="ORF">ACAT0790_LOCUS32836</name>
</gene>
<dbReference type="AlphaFoldDB" id="A0A7S1R1K3"/>
<dbReference type="InterPro" id="IPR029058">
    <property type="entry name" value="AB_hydrolase_fold"/>
</dbReference>
<dbReference type="EMBL" id="HBGE01054504">
    <property type="protein sequence ID" value="CAD9153246.1"/>
    <property type="molecule type" value="Transcribed_RNA"/>
</dbReference>
<reference evidence="1" key="1">
    <citation type="submission" date="2021-01" db="EMBL/GenBank/DDBJ databases">
        <authorList>
            <person name="Corre E."/>
            <person name="Pelletier E."/>
            <person name="Niang G."/>
            <person name="Scheremetjew M."/>
            <person name="Finn R."/>
            <person name="Kale V."/>
            <person name="Holt S."/>
            <person name="Cochrane G."/>
            <person name="Meng A."/>
            <person name="Brown T."/>
            <person name="Cohen L."/>
        </authorList>
    </citation>
    <scope>NUCLEOTIDE SEQUENCE</scope>
    <source>
        <strain evidence="1">OF101</strain>
    </source>
</reference>
<proteinExistence type="predicted"/>
<dbReference type="PANTHER" id="PTHR48098">
    <property type="entry name" value="ENTEROCHELIN ESTERASE-RELATED"/>
    <property type="match status" value="1"/>
</dbReference>
<evidence type="ECO:0000313" key="1">
    <source>
        <dbReference type="EMBL" id="CAD9153246.1"/>
    </source>
</evidence>
<dbReference type="InterPro" id="IPR050583">
    <property type="entry name" value="Mycobacterial_A85_antigen"/>
</dbReference>